<dbReference type="Proteomes" id="UP000024942">
    <property type="component" value="Unassembled WGS sequence"/>
</dbReference>
<dbReference type="STRING" id="1280953.HOC_06128"/>
<evidence type="ECO:0000256" key="2">
    <source>
        <dbReference type="PROSITE-ProRule" id="PRU01091"/>
    </source>
</evidence>
<dbReference type="SUPFAM" id="SSF46894">
    <property type="entry name" value="C-terminal effector domain of the bipartite response regulators"/>
    <property type="match status" value="1"/>
</dbReference>
<gene>
    <name evidence="4" type="ORF">HOC_06128</name>
</gene>
<name>A0A059G8K7_9PROT</name>
<evidence type="ECO:0000259" key="3">
    <source>
        <dbReference type="PROSITE" id="PS51755"/>
    </source>
</evidence>
<dbReference type="InterPro" id="IPR011990">
    <property type="entry name" value="TPR-like_helical_dom_sf"/>
</dbReference>
<reference evidence="4 5" key="1">
    <citation type="journal article" date="2014" name="Antonie Van Leeuwenhoek">
        <title>Hyphomonas beringensis sp. nov. and Hyphomonas chukchiensis sp. nov., isolated from surface seawater of the Bering Sea and Chukchi Sea.</title>
        <authorList>
            <person name="Li C."/>
            <person name="Lai Q."/>
            <person name="Li G."/>
            <person name="Dong C."/>
            <person name="Wang J."/>
            <person name="Liao Y."/>
            <person name="Shao Z."/>
        </authorList>
    </citation>
    <scope>NUCLEOTIDE SEQUENCE [LARGE SCALE GENOMIC DNA]</scope>
    <source>
        <strain evidence="4 5">SCH89</strain>
    </source>
</reference>
<dbReference type="Gene3D" id="1.10.10.10">
    <property type="entry name" value="Winged helix-like DNA-binding domain superfamily/Winged helix DNA-binding domain"/>
    <property type="match status" value="1"/>
</dbReference>
<proteinExistence type="predicted"/>
<feature type="DNA-binding region" description="OmpR/PhoB-type" evidence="2">
    <location>
        <begin position="11"/>
        <end position="109"/>
    </location>
</feature>
<dbReference type="eggNOG" id="COG5616">
    <property type="taxonomic scope" value="Bacteria"/>
</dbReference>
<sequence>MAGVFDSFLTLNDFQLHDAKVEPRALRLTSPRGQTVLEPKVMAVLLALAERPGGLWRRDELFERVWPGSPSGEEVLTRAVSLLRKALLAVCEKDVAVVTVPTLGYRLEGRVVPDGPAPGKDAPAAAPSVAVLAFADLSDTGDQAYFADGVGEEIINALVHVEGLKVAGRTSSFAFREQTRDIRAIGAALNVEFVLEGSVRKHGTRVRVTTQLIRSADGFHQWSETFDAQLTDIFDLQDRIAQVVAREFNMLLHPSDQGRLAPRLTISFEAYDLLLRARASYRLNQDEATFARAEAMLREAVEIDPDFVGAWIEIATLNNFASAYHRDRTLKSMFEASRAAVERAMDIAPSAPETIIWSANIRYFEGEALTAFRMAKTALQLAPQNSGIMFSVGHYAACFGYHEEAARLLEGALELDPLDAFAWHTLALVRQNMRQYEVAERHARHAIKLGDRLAREVLAWNAFAQGDRDEAERQHLTLFDEIGAQMEGGTQGRPIWEMFARAVFHDSRPDGDMMRQVLSMQMGAKDYEPSASTFTAVANLGMVEELMAQWGDAYAIKSVASVAMWGDYSWARAFRSHTGFPAFAESRGLAAVWREFGWPAGCAPLPGTDGTDGRFTCGQPVGEP</sequence>
<dbReference type="InterPro" id="IPR036388">
    <property type="entry name" value="WH-like_DNA-bd_sf"/>
</dbReference>
<evidence type="ECO:0000313" key="4">
    <source>
        <dbReference type="EMBL" id="KDA03192.1"/>
    </source>
</evidence>
<dbReference type="GO" id="GO:0003677">
    <property type="term" value="F:DNA binding"/>
    <property type="evidence" value="ECO:0007669"/>
    <property type="project" value="UniProtKB-UniRule"/>
</dbReference>
<dbReference type="PROSITE" id="PS51755">
    <property type="entry name" value="OMPR_PHOB"/>
    <property type="match status" value="1"/>
</dbReference>
<protein>
    <recommendedName>
        <fullName evidence="3">OmpR/PhoB-type domain-containing protein</fullName>
    </recommendedName>
</protein>
<keyword evidence="5" id="KW-1185">Reference proteome</keyword>
<evidence type="ECO:0000313" key="5">
    <source>
        <dbReference type="Proteomes" id="UP000024942"/>
    </source>
</evidence>
<accession>A0A059G8K7</accession>
<dbReference type="CDD" id="cd00383">
    <property type="entry name" value="trans_reg_C"/>
    <property type="match status" value="1"/>
</dbReference>
<dbReference type="EMBL" id="ARYL01000007">
    <property type="protein sequence ID" value="KDA03192.1"/>
    <property type="molecule type" value="Genomic_DNA"/>
</dbReference>
<feature type="domain" description="OmpR/PhoB-type" evidence="3">
    <location>
        <begin position="11"/>
        <end position="109"/>
    </location>
</feature>
<dbReference type="SUPFAM" id="SSF48452">
    <property type="entry name" value="TPR-like"/>
    <property type="match status" value="1"/>
</dbReference>
<dbReference type="GO" id="GO:0006355">
    <property type="term" value="P:regulation of DNA-templated transcription"/>
    <property type="evidence" value="ECO:0007669"/>
    <property type="project" value="InterPro"/>
</dbReference>
<dbReference type="SMART" id="SM00862">
    <property type="entry name" value="Trans_reg_C"/>
    <property type="match status" value="1"/>
</dbReference>
<keyword evidence="1 2" id="KW-0238">DNA-binding</keyword>
<dbReference type="Pfam" id="PF00486">
    <property type="entry name" value="Trans_reg_C"/>
    <property type="match status" value="1"/>
</dbReference>
<dbReference type="RefSeq" id="WP_035536761.1">
    <property type="nucleotide sequence ID" value="NZ_ARYL01000007.1"/>
</dbReference>
<dbReference type="InterPro" id="IPR001867">
    <property type="entry name" value="OmpR/PhoB-type_DNA-bd"/>
</dbReference>
<dbReference type="PATRIC" id="fig|1280953.3.peg.1236"/>
<dbReference type="OrthoDB" id="105971at2"/>
<evidence type="ECO:0000256" key="1">
    <source>
        <dbReference type="ARBA" id="ARBA00023125"/>
    </source>
</evidence>
<dbReference type="AlphaFoldDB" id="A0A059G8K7"/>
<dbReference type="GO" id="GO:0000160">
    <property type="term" value="P:phosphorelay signal transduction system"/>
    <property type="evidence" value="ECO:0007669"/>
    <property type="project" value="InterPro"/>
</dbReference>
<comment type="caution">
    <text evidence="4">The sequence shown here is derived from an EMBL/GenBank/DDBJ whole genome shotgun (WGS) entry which is preliminary data.</text>
</comment>
<dbReference type="Gene3D" id="1.25.40.10">
    <property type="entry name" value="Tetratricopeptide repeat domain"/>
    <property type="match status" value="1"/>
</dbReference>
<dbReference type="eggNOG" id="COG3710">
    <property type="taxonomic scope" value="Bacteria"/>
</dbReference>
<dbReference type="InterPro" id="IPR016032">
    <property type="entry name" value="Sig_transdc_resp-reg_C-effctor"/>
</dbReference>
<organism evidence="4 5">
    <name type="scientific">Hyphomonas oceanitis SCH89</name>
    <dbReference type="NCBI Taxonomy" id="1280953"/>
    <lineage>
        <taxon>Bacteria</taxon>
        <taxon>Pseudomonadati</taxon>
        <taxon>Pseudomonadota</taxon>
        <taxon>Alphaproteobacteria</taxon>
        <taxon>Hyphomonadales</taxon>
        <taxon>Hyphomonadaceae</taxon>
        <taxon>Hyphomonas</taxon>
    </lineage>
</organism>